<accession>A0A7R9BQJ8</accession>
<dbReference type="EMBL" id="CAJPEX010001749">
    <property type="protein sequence ID" value="CAG0919845.1"/>
    <property type="molecule type" value="Genomic_DNA"/>
</dbReference>
<name>A0A7R9BQJ8_9CRUS</name>
<feature type="compositionally biased region" description="Basic residues" evidence="1">
    <location>
        <begin position="182"/>
        <end position="192"/>
    </location>
</feature>
<evidence type="ECO:0000313" key="3">
    <source>
        <dbReference type="Proteomes" id="UP000678499"/>
    </source>
</evidence>
<organism evidence="2">
    <name type="scientific">Notodromas monacha</name>
    <dbReference type="NCBI Taxonomy" id="399045"/>
    <lineage>
        <taxon>Eukaryota</taxon>
        <taxon>Metazoa</taxon>
        <taxon>Ecdysozoa</taxon>
        <taxon>Arthropoda</taxon>
        <taxon>Crustacea</taxon>
        <taxon>Oligostraca</taxon>
        <taxon>Ostracoda</taxon>
        <taxon>Podocopa</taxon>
        <taxon>Podocopida</taxon>
        <taxon>Cypridocopina</taxon>
        <taxon>Cypridoidea</taxon>
        <taxon>Cyprididae</taxon>
        <taxon>Notodromas</taxon>
    </lineage>
</organism>
<dbReference type="AlphaFoldDB" id="A0A7R9BQJ8"/>
<dbReference type="EMBL" id="OA883786">
    <property type="protein sequence ID" value="CAD7279693.1"/>
    <property type="molecule type" value="Genomic_DNA"/>
</dbReference>
<proteinExistence type="predicted"/>
<protein>
    <submittedName>
        <fullName evidence="2">Uncharacterized protein</fullName>
    </submittedName>
</protein>
<sequence length="428" mass="48190">MQGRDYDSDDAREDHKMRLVSARLQWEQFLKSRPRTHSTISLRSGQIAPSLSFESPQVLLPPTDDARCQSRSGSISSRGSRRNSADRRGSAVGIRMTQAAALAEWDGLSGHKELVARMLATAPAPRQLSPYTEEEGDDGCVISVPQTHHRPTRHQARVPSEVVRYNSYDDDDDEDEAEEVHHHLRHQRHHGPSSRSTESEGEKQLILSERGMEFSRNMRDYESQLKSQQAAAKRSHKMRARPSSQKKNPVSKLMEPDGKILGSPESLCFSRDTRNWKIFVSSGDEEDECVAKRRALWCLFFIEWKFLHIVRVPTQRRAACCLREGSPGEQQAKRARSGQNARARRARGFEADARQLPACRRSALMVFHSQASWSSSSSSSSCDGYRGAEMPVVFFSKRTTCVLKMCACVLWFKSRSSQHAGAEGGSLS</sequence>
<gene>
    <name evidence="2" type="ORF">NMOB1V02_LOCUS7361</name>
</gene>
<reference evidence="2" key="1">
    <citation type="submission" date="2020-11" db="EMBL/GenBank/DDBJ databases">
        <authorList>
            <person name="Tran Van P."/>
        </authorList>
    </citation>
    <scope>NUCLEOTIDE SEQUENCE</scope>
</reference>
<feature type="region of interest" description="Disordered" evidence="1">
    <location>
        <begin position="51"/>
        <end position="92"/>
    </location>
</feature>
<feature type="region of interest" description="Disordered" evidence="1">
    <location>
        <begin position="126"/>
        <end position="203"/>
    </location>
</feature>
<dbReference type="Proteomes" id="UP000678499">
    <property type="component" value="Unassembled WGS sequence"/>
</dbReference>
<evidence type="ECO:0000256" key="1">
    <source>
        <dbReference type="SAM" id="MobiDB-lite"/>
    </source>
</evidence>
<feature type="compositionally biased region" description="Basic residues" evidence="1">
    <location>
        <begin position="147"/>
        <end position="156"/>
    </location>
</feature>
<feature type="region of interest" description="Disordered" evidence="1">
    <location>
        <begin position="221"/>
        <end position="257"/>
    </location>
</feature>
<feature type="compositionally biased region" description="Acidic residues" evidence="1">
    <location>
        <begin position="168"/>
        <end position="178"/>
    </location>
</feature>
<evidence type="ECO:0000313" key="2">
    <source>
        <dbReference type="EMBL" id="CAD7279693.1"/>
    </source>
</evidence>
<keyword evidence="3" id="KW-1185">Reference proteome</keyword>